<organism evidence="1 2">
    <name type="scientific">Meishania litoralis</name>
    <dbReference type="NCBI Taxonomy" id="3434685"/>
    <lineage>
        <taxon>Bacteria</taxon>
        <taxon>Pseudomonadati</taxon>
        <taxon>Bacteroidota</taxon>
        <taxon>Flavobacteriia</taxon>
        <taxon>Flavobacteriales</taxon>
        <taxon>Flavobacteriaceae</taxon>
        <taxon>Meishania</taxon>
    </lineage>
</organism>
<dbReference type="EMBL" id="JBHFPV010000001">
    <property type="protein sequence ID" value="MFH6602792.1"/>
    <property type="molecule type" value="Genomic_DNA"/>
</dbReference>
<comment type="caution">
    <text evidence="1">The sequence shown here is derived from an EMBL/GenBank/DDBJ whole genome shotgun (WGS) entry which is preliminary data.</text>
</comment>
<evidence type="ECO:0000313" key="2">
    <source>
        <dbReference type="Proteomes" id="UP001595191"/>
    </source>
</evidence>
<dbReference type="Proteomes" id="UP001595191">
    <property type="component" value="Unassembled WGS sequence"/>
</dbReference>
<sequence length="335" mass="38451">MGKRGQRARLTAKTFLLLSTFALLLNCKSKAPEPEFLLRTALLVKEDHTWYKAFAYFKEILEERSKGRIKMQLYPSEQLAKEIEALRMIKAEVIDMTTTGSTLTNWFEVATFCELPFLIEDPSNMEQYIDGPLGRQIEEEMIEKAGLRAVAHFQRGPRHLTSNRPIKHPDDLNGLIIRVPNVPSFVTTWEALGAKPTPMAFSEVFTSLQSGTIEAQENPFAMINNAGFAEVQQYVNLTGHVVSWVYAVMGEKQFQKMPPDLQEIFLQAGKDMQAYERQLFMENEKKVQDELKAKGMEFIEVDKKAFKEKCEKAIYESLSSEMKKIYNRLKDEKDA</sequence>
<protein>
    <submittedName>
        <fullName evidence="1">TRAP transporter substrate-binding protein</fullName>
    </submittedName>
</protein>
<accession>A0ACC7LLF9</accession>
<name>A0ACC7LLF9_9FLAO</name>
<reference evidence="1" key="1">
    <citation type="submission" date="2024-09" db="EMBL/GenBank/DDBJ databases">
        <authorList>
            <person name="Liu J."/>
        </authorList>
    </citation>
    <scope>NUCLEOTIDE SEQUENCE</scope>
    <source>
        <strain evidence="1">NBU2967</strain>
    </source>
</reference>
<evidence type="ECO:0000313" key="1">
    <source>
        <dbReference type="EMBL" id="MFH6602792.1"/>
    </source>
</evidence>
<gene>
    <name evidence="1" type="ORF">ACEZ3G_04840</name>
</gene>
<keyword evidence="2" id="KW-1185">Reference proteome</keyword>
<proteinExistence type="predicted"/>